<dbReference type="GO" id="GO:0005886">
    <property type="term" value="C:plasma membrane"/>
    <property type="evidence" value="ECO:0007669"/>
    <property type="project" value="TreeGrafter"/>
</dbReference>
<evidence type="ECO:0000256" key="6">
    <source>
        <dbReference type="ARBA" id="ARBA00022840"/>
    </source>
</evidence>
<dbReference type="SUPFAM" id="SSF52540">
    <property type="entry name" value="P-loop containing nucleoside triphosphate hydrolases"/>
    <property type="match status" value="1"/>
</dbReference>
<dbReference type="AlphaFoldDB" id="A0A1Q3FYJ3"/>
<dbReference type="Gene3D" id="3.40.50.300">
    <property type="entry name" value="P-loop containing nucleotide triphosphate hydrolases"/>
    <property type="match status" value="1"/>
</dbReference>
<dbReference type="GO" id="GO:0016887">
    <property type="term" value="F:ATP hydrolysis activity"/>
    <property type="evidence" value="ECO:0007669"/>
    <property type="project" value="InterPro"/>
</dbReference>
<dbReference type="InterPro" id="IPR050352">
    <property type="entry name" value="ABCG_transporters"/>
</dbReference>
<dbReference type="PANTHER" id="PTHR48041:SF26">
    <property type="entry name" value="FI22810P1"/>
    <property type="match status" value="1"/>
</dbReference>
<dbReference type="InterPro" id="IPR003439">
    <property type="entry name" value="ABC_transporter-like_ATP-bd"/>
</dbReference>
<comment type="similarity">
    <text evidence="2">Belongs to the ABC transporter superfamily. ABCG family. Eye pigment precursor importer (TC 3.A.1.204) subfamily.</text>
</comment>
<organism evidence="11">
    <name type="scientific">Culex tarsalis</name>
    <name type="common">Encephalitis mosquito</name>
    <dbReference type="NCBI Taxonomy" id="7177"/>
    <lineage>
        <taxon>Eukaryota</taxon>
        <taxon>Metazoa</taxon>
        <taxon>Ecdysozoa</taxon>
        <taxon>Arthropoda</taxon>
        <taxon>Hexapoda</taxon>
        <taxon>Insecta</taxon>
        <taxon>Pterygota</taxon>
        <taxon>Neoptera</taxon>
        <taxon>Endopterygota</taxon>
        <taxon>Diptera</taxon>
        <taxon>Nematocera</taxon>
        <taxon>Culicoidea</taxon>
        <taxon>Culicidae</taxon>
        <taxon>Culicinae</taxon>
        <taxon>Culicini</taxon>
        <taxon>Culex</taxon>
        <taxon>Culex</taxon>
    </lineage>
</organism>
<reference evidence="11" key="1">
    <citation type="submission" date="2017-01" db="EMBL/GenBank/DDBJ databases">
        <title>A deep insight into the sialotranscriptome of adult male and female Cluex tarsalis mosquitoes.</title>
        <authorList>
            <person name="Ribeiro J.M."/>
            <person name="Moreira F."/>
            <person name="Bernard K.A."/>
            <person name="Calvo E."/>
        </authorList>
    </citation>
    <scope>NUCLEOTIDE SEQUENCE</scope>
    <source>
        <strain evidence="11">Kern County</strain>
        <tissue evidence="11">Salivary glands</tissue>
    </source>
</reference>
<dbReference type="GO" id="GO:0140359">
    <property type="term" value="F:ABC-type transporter activity"/>
    <property type="evidence" value="ECO:0007669"/>
    <property type="project" value="InterPro"/>
</dbReference>
<evidence type="ECO:0000313" key="11">
    <source>
        <dbReference type="EMBL" id="JAV32616.1"/>
    </source>
</evidence>
<feature type="domain" description="ABC transporter" evidence="10">
    <location>
        <begin position="109"/>
        <end position="348"/>
    </location>
</feature>
<feature type="transmembrane region" description="Helical" evidence="9">
    <location>
        <begin position="515"/>
        <end position="541"/>
    </location>
</feature>
<dbReference type="InterPro" id="IPR003593">
    <property type="entry name" value="AAA+_ATPase"/>
</dbReference>
<dbReference type="InterPro" id="IPR013525">
    <property type="entry name" value="ABC2_TM"/>
</dbReference>
<evidence type="ECO:0000256" key="7">
    <source>
        <dbReference type="ARBA" id="ARBA00022989"/>
    </source>
</evidence>
<evidence type="ECO:0000256" key="4">
    <source>
        <dbReference type="ARBA" id="ARBA00022692"/>
    </source>
</evidence>
<dbReference type="GO" id="GO:0005524">
    <property type="term" value="F:ATP binding"/>
    <property type="evidence" value="ECO:0007669"/>
    <property type="project" value="UniProtKB-KW"/>
</dbReference>
<feature type="transmembrane region" description="Helical" evidence="9">
    <location>
        <begin position="474"/>
        <end position="494"/>
    </location>
</feature>
<keyword evidence="8 9" id="KW-0472">Membrane</keyword>
<dbReference type="InterPro" id="IPR017871">
    <property type="entry name" value="ABC_transporter-like_CS"/>
</dbReference>
<dbReference type="Pfam" id="PF01061">
    <property type="entry name" value="ABC2_membrane"/>
    <property type="match status" value="1"/>
</dbReference>
<dbReference type="PROSITE" id="PS00211">
    <property type="entry name" value="ABC_TRANSPORTER_1"/>
    <property type="match status" value="1"/>
</dbReference>
<sequence length="694" mass="78365">MDILQQEVRGIALTTLSGATLVASSPAGNGTASSPVDQHAPVYNATTVPLNRKDSRNMEQALRHNSNNHAVHNNNNNNNSTAHYQSHNDIEAHHVRPFQNLPPCEPVDIQFKDVSYCVSMGFRKGQKEILHKVNGKFPGSQLIAIMGPSGAGKSTLLDVLSGYRRTGVEGAVYVNGRIRNLNSFRRMTCYITQQDQLQTLLTVLENMRIAADLKLGKEVSKHEKESIIEDILTVLGLYEHQYTITSRLSGGQKKRLSIALELINNPTIMFLDEPTTGLDSHSCNQVVDLLKQLAKQGRTIIATIHQPSAKLFQEFDQVYVLSSGECMFQGCTTSLVPFLQSVDMPCPVYHNPADYVIELACGEHGMEKIQTMVIEMGNGESTDWFGDKRKVLKLEQLRKKYPLKKIIEQHDNLHATSQWHQLEVLIKRGIIKGRRDATLTHLRIGVNVLIAAMLGFLFIDAGNEGSRVLDNYNLLFSILMHHMMATMMLTVLTFPTEMGVLLKEHFNRWYSLKSYYLSVNLLDLPLSFFCCLLFTCIIYFMSGQPMELFRFGMFFAISFLIVMIAQSIGLTIGAWFNVVNGTFLGPVLSIPMMMFAGFGVTLRDLPSYLKWGSHISYLRYGLEGYVNAIYGENRATMDCELKPYCHYRYPAKFLSEISMEGDQFWKDVYALSITFVLVRVLCYLALRWKVIAVR</sequence>
<evidence type="ECO:0000256" key="2">
    <source>
        <dbReference type="ARBA" id="ARBA00005814"/>
    </source>
</evidence>
<dbReference type="CDD" id="cd03213">
    <property type="entry name" value="ABCG_EPDR"/>
    <property type="match status" value="1"/>
</dbReference>
<accession>A0A1Q3FYJ3</accession>
<evidence type="ECO:0000256" key="9">
    <source>
        <dbReference type="SAM" id="Phobius"/>
    </source>
</evidence>
<feature type="transmembrane region" description="Helical" evidence="9">
    <location>
        <begin position="444"/>
        <end position="462"/>
    </location>
</feature>
<dbReference type="PANTHER" id="PTHR48041">
    <property type="entry name" value="ABC TRANSPORTER G FAMILY MEMBER 28"/>
    <property type="match status" value="1"/>
</dbReference>
<dbReference type="SMART" id="SM00382">
    <property type="entry name" value="AAA"/>
    <property type="match status" value="1"/>
</dbReference>
<dbReference type="PROSITE" id="PS50893">
    <property type="entry name" value="ABC_TRANSPORTER_2"/>
    <property type="match status" value="1"/>
</dbReference>
<feature type="transmembrane region" description="Helical" evidence="9">
    <location>
        <begin position="583"/>
        <end position="602"/>
    </location>
</feature>
<keyword evidence="5" id="KW-0547">Nucleotide-binding</keyword>
<name>A0A1Q3FYJ3_CULTA</name>
<feature type="transmembrane region" description="Helical" evidence="9">
    <location>
        <begin position="668"/>
        <end position="686"/>
    </location>
</feature>
<evidence type="ECO:0000256" key="5">
    <source>
        <dbReference type="ARBA" id="ARBA00022741"/>
    </source>
</evidence>
<keyword evidence="6" id="KW-0067">ATP-binding</keyword>
<protein>
    <submittedName>
        <fullName evidence="11">Putative the eye pigment transporter</fullName>
    </submittedName>
</protein>
<dbReference type="Pfam" id="PF00005">
    <property type="entry name" value="ABC_tran"/>
    <property type="match status" value="1"/>
</dbReference>
<feature type="transmembrane region" description="Helical" evidence="9">
    <location>
        <begin position="553"/>
        <end position="576"/>
    </location>
</feature>
<keyword evidence="7 9" id="KW-1133">Transmembrane helix</keyword>
<evidence type="ECO:0000256" key="3">
    <source>
        <dbReference type="ARBA" id="ARBA00022448"/>
    </source>
</evidence>
<evidence type="ECO:0000259" key="10">
    <source>
        <dbReference type="PROSITE" id="PS50893"/>
    </source>
</evidence>
<dbReference type="EMBL" id="GFDL01002429">
    <property type="protein sequence ID" value="JAV32616.1"/>
    <property type="molecule type" value="Transcribed_RNA"/>
</dbReference>
<keyword evidence="3" id="KW-0813">Transport</keyword>
<comment type="subcellular location">
    <subcellularLocation>
        <location evidence="1">Membrane</location>
        <topology evidence="1">Multi-pass membrane protein</topology>
    </subcellularLocation>
</comment>
<proteinExistence type="inferred from homology"/>
<evidence type="ECO:0000256" key="8">
    <source>
        <dbReference type="ARBA" id="ARBA00023136"/>
    </source>
</evidence>
<dbReference type="InterPro" id="IPR027417">
    <property type="entry name" value="P-loop_NTPase"/>
</dbReference>
<evidence type="ECO:0000256" key="1">
    <source>
        <dbReference type="ARBA" id="ARBA00004141"/>
    </source>
</evidence>
<keyword evidence="4 9" id="KW-0812">Transmembrane</keyword>
<dbReference type="FunFam" id="3.40.50.300:FF:001077">
    <property type="entry name" value="Uncharacterized protein, isoform A"/>
    <property type="match status" value="1"/>
</dbReference>